<reference evidence="1 2" key="1">
    <citation type="journal article" date="2014" name="Genome Announc.">
        <title>Complete Genome Sequence of Polychlorinated Biphenyl Degrader Comamonas testosteroni TK102 (NBRC 109938).</title>
        <authorList>
            <person name="Fukuda K."/>
            <person name="Hosoyama A."/>
            <person name="Tsuchikane K."/>
            <person name="Ohji S."/>
            <person name="Yamazoe A."/>
            <person name="Fujita N."/>
            <person name="Shintani M."/>
            <person name="Kimbara K."/>
        </authorList>
    </citation>
    <scope>NUCLEOTIDE SEQUENCE [LARGE SCALE GENOMIC DNA]</scope>
    <source>
        <strain evidence="1">TK102</strain>
    </source>
</reference>
<accession>A0A076PHA7</accession>
<evidence type="ECO:0000313" key="1">
    <source>
        <dbReference type="EMBL" id="AIJ46149.1"/>
    </source>
</evidence>
<dbReference type="AlphaFoldDB" id="A0A076PHA7"/>
<gene>
    <name evidence="1" type="ORF">O987_10125</name>
</gene>
<dbReference type="HOGENOM" id="CLU_122942_0_0_4"/>
<name>A0A076PHA7_COMTE</name>
<evidence type="ECO:0008006" key="3">
    <source>
        <dbReference type="Google" id="ProtNLM"/>
    </source>
</evidence>
<dbReference type="Proteomes" id="UP000028782">
    <property type="component" value="Chromosome"/>
</dbReference>
<organism evidence="1 2">
    <name type="scientific">Comamonas testosteroni TK102</name>
    <dbReference type="NCBI Taxonomy" id="1392005"/>
    <lineage>
        <taxon>Bacteria</taxon>
        <taxon>Pseudomonadati</taxon>
        <taxon>Pseudomonadota</taxon>
        <taxon>Betaproteobacteria</taxon>
        <taxon>Burkholderiales</taxon>
        <taxon>Comamonadaceae</taxon>
        <taxon>Comamonas</taxon>
    </lineage>
</organism>
<evidence type="ECO:0000313" key="2">
    <source>
        <dbReference type="Proteomes" id="UP000028782"/>
    </source>
</evidence>
<sequence>MAQNQGAPMEEKFIHEFFKRYQDFFRQGLKNEADMEQVASSYATAFIAASPAGVMAGQNDKQLKQVMSQGFERYRQLGKKDMVLRGVRIDPIDEHHCLAHVAWTATYDRGATSDVSIDFDVHYLVQQLDGEPKIFGWVSGDEQALLRQHGIV</sequence>
<dbReference type="EMBL" id="CP006704">
    <property type="protein sequence ID" value="AIJ46149.1"/>
    <property type="molecule type" value="Genomic_DNA"/>
</dbReference>
<proteinExistence type="predicted"/>
<dbReference type="KEGG" id="ctes:O987_10125"/>
<protein>
    <recommendedName>
        <fullName evidence="3">Nuclear transport factor 2 family protein</fullName>
    </recommendedName>
</protein>